<dbReference type="SMART" id="SM00671">
    <property type="entry name" value="SEL1"/>
    <property type="match status" value="3"/>
</dbReference>
<dbReference type="AlphaFoldDB" id="A0AAE3LL93"/>
<dbReference type="InterPro" id="IPR050767">
    <property type="entry name" value="Sel1_AlgK"/>
</dbReference>
<gene>
    <name evidence="1" type="ORF">OCV57_11870</name>
</gene>
<keyword evidence="2" id="KW-1185">Reference proteome</keyword>
<dbReference type="PANTHER" id="PTHR11102:SF160">
    <property type="entry name" value="ERAD-ASSOCIATED E3 UBIQUITIN-PROTEIN LIGASE COMPONENT HRD3"/>
    <property type="match status" value="1"/>
</dbReference>
<accession>A0AAE3LL93</accession>
<dbReference type="PANTHER" id="PTHR11102">
    <property type="entry name" value="SEL-1-LIKE PROTEIN"/>
    <property type="match status" value="1"/>
</dbReference>
<dbReference type="EMBL" id="JAOQJZ010000014">
    <property type="protein sequence ID" value="MCU6706617.1"/>
    <property type="molecule type" value="Genomic_DNA"/>
</dbReference>
<dbReference type="RefSeq" id="WP_117864413.1">
    <property type="nucleotide sequence ID" value="NZ_JAOQJZ010000014.1"/>
</dbReference>
<dbReference type="InterPro" id="IPR011990">
    <property type="entry name" value="TPR-like_helical_dom_sf"/>
</dbReference>
<dbReference type="Pfam" id="PF08238">
    <property type="entry name" value="Sel1"/>
    <property type="match status" value="4"/>
</dbReference>
<sequence length="390" mass="44983">MDLRNCTKQELSQMPYEYVREAYYQHNPNAVWILGVFFRHGKNGAPQNYEKARQLLEIAYEYEGAGSGFILGNIYEEGLGTTVDLKKAEDYYCAFSEETHDPTGYSAAAFLYLKNENLPNRDEKIPEYLKKSEALGGCPLSDTLIGQLYIAGTPDFPKDINKAVFYLERSKNYKILGDLFSDEKNIEPNYKLASYYYELGMSDNMDCCAKYAFLNLYYGSINESWTNVPKGISVAKKYLKTNNNYESSFFILKAMFLFFDKAKNIEGLELCTDYLYIIGECNSDSEDKNQLYYSIIDSLSDLYINENHTDKLDGLLSKLSKMTDAYPQIAEITFYLEGLLCYKHGIFCLNINEISMAYDSFDSAYKLGFEDAKKFLIRFKRDIFGKLKFR</sequence>
<protein>
    <submittedName>
        <fullName evidence="1">SEL1-like repeat protein</fullName>
    </submittedName>
</protein>
<organism evidence="1 2">
    <name type="scientific">Hominimerdicola aceti</name>
    <dbReference type="NCBI Taxonomy" id="2981726"/>
    <lineage>
        <taxon>Bacteria</taxon>
        <taxon>Bacillati</taxon>
        <taxon>Bacillota</taxon>
        <taxon>Clostridia</taxon>
        <taxon>Eubacteriales</taxon>
        <taxon>Oscillospiraceae</taxon>
        <taxon>Hominimerdicola</taxon>
    </lineage>
</organism>
<dbReference type="Proteomes" id="UP001208131">
    <property type="component" value="Unassembled WGS sequence"/>
</dbReference>
<evidence type="ECO:0000313" key="1">
    <source>
        <dbReference type="EMBL" id="MCU6706617.1"/>
    </source>
</evidence>
<reference evidence="1 2" key="1">
    <citation type="journal article" date="2021" name="ISME Commun">
        <title>Automated analysis of genomic sequences facilitates high-throughput and comprehensive description of bacteria.</title>
        <authorList>
            <person name="Hitch T.C.A."/>
        </authorList>
    </citation>
    <scope>NUCLEOTIDE SEQUENCE [LARGE SCALE GENOMIC DNA]</scope>
    <source>
        <strain evidence="1 2">Sanger_31</strain>
    </source>
</reference>
<evidence type="ECO:0000313" key="2">
    <source>
        <dbReference type="Proteomes" id="UP001208131"/>
    </source>
</evidence>
<name>A0AAE3LL93_9FIRM</name>
<comment type="caution">
    <text evidence="1">The sequence shown here is derived from an EMBL/GenBank/DDBJ whole genome shotgun (WGS) entry which is preliminary data.</text>
</comment>
<dbReference type="SUPFAM" id="SSF81901">
    <property type="entry name" value="HCP-like"/>
    <property type="match status" value="2"/>
</dbReference>
<dbReference type="Gene3D" id="1.25.40.10">
    <property type="entry name" value="Tetratricopeptide repeat domain"/>
    <property type="match status" value="1"/>
</dbReference>
<dbReference type="InterPro" id="IPR006597">
    <property type="entry name" value="Sel1-like"/>
</dbReference>
<proteinExistence type="predicted"/>